<dbReference type="PANTHER" id="PTHR43774:SF1">
    <property type="entry name" value="PEPTIDE METHIONINE SULFOXIDE REDUCTASE MSRA 2"/>
    <property type="match status" value="1"/>
</dbReference>
<feature type="domain" description="Peptide methionine sulphoxide reductase MsrA" evidence="6">
    <location>
        <begin position="46"/>
        <end position="197"/>
    </location>
</feature>
<dbReference type="RefSeq" id="WP_124739350.1">
    <property type="nucleotide sequence ID" value="NZ_CP034086.1"/>
</dbReference>
<dbReference type="Pfam" id="PF01625">
    <property type="entry name" value="PMSR"/>
    <property type="match status" value="1"/>
</dbReference>
<accession>A0A3G8M8P7</accession>
<dbReference type="InterPro" id="IPR036509">
    <property type="entry name" value="Met_Sox_Rdtase_MsrA_sf"/>
</dbReference>
<dbReference type="GO" id="GO:0008113">
    <property type="term" value="F:peptide-methionine (S)-S-oxide reductase activity"/>
    <property type="evidence" value="ECO:0007669"/>
    <property type="project" value="UniProtKB-UniRule"/>
</dbReference>
<reference evidence="7 8" key="1">
    <citation type="submission" date="2018-11" db="EMBL/GenBank/DDBJ databases">
        <title>Genome squencing of methanotrophic bacteria isolated from alkaline groundwater in Korea.</title>
        <authorList>
            <person name="Nguyen L.N."/>
        </authorList>
    </citation>
    <scope>NUCLEOTIDE SEQUENCE [LARGE SCALE GENOMIC DNA]</scope>
    <source>
        <strain evidence="7 8">GW6</strain>
    </source>
</reference>
<evidence type="ECO:0000259" key="6">
    <source>
        <dbReference type="Pfam" id="PF01625"/>
    </source>
</evidence>
<evidence type="ECO:0000313" key="8">
    <source>
        <dbReference type="Proteomes" id="UP000273982"/>
    </source>
</evidence>
<dbReference type="Proteomes" id="UP000273982">
    <property type="component" value="Chromosome"/>
</dbReference>
<keyword evidence="5" id="KW-0732">Signal</keyword>
<comment type="catalytic activity">
    <reaction evidence="3 4">
        <text>[thioredoxin]-disulfide + L-methionine + H2O = L-methionine (S)-S-oxide + [thioredoxin]-dithiol</text>
        <dbReference type="Rhea" id="RHEA:19993"/>
        <dbReference type="Rhea" id="RHEA-COMP:10698"/>
        <dbReference type="Rhea" id="RHEA-COMP:10700"/>
        <dbReference type="ChEBI" id="CHEBI:15377"/>
        <dbReference type="ChEBI" id="CHEBI:29950"/>
        <dbReference type="ChEBI" id="CHEBI:50058"/>
        <dbReference type="ChEBI" id="CHEBI:57844"/>
        <dbReference type="ChEBI" id="CHEBI:58772"/>
        <dbReference type="EC" id="1.8.4.11"/>
    </reaction>
</comment>
<evidence type="ECO:0000313" key="7">
    <source>
        <dbReference type="EMBL" id="AZG77695.1"/>
    </source>
</evidence>
<evidence type="ECO:0000256" key="3">
    <source>
        <dbReference type="ARBA" id="ARBA00048782"/>
    </source>
</evidence>
<comment type="function">
    <text evidence="4">Has an important function as a repair enzyme for proteins that have been inactivated by oxidation. Catalyzes the reversible oxidation-reduction of methionine sulfoxide in proteins to methionine.</text>
</comment>
<sequence>MRSTAAVLVAVLIMLVSLHASAAEHAVVLPAPAYDPVVTNGGEQKLVLAGGCFWGVQGVFQRVKGVSRAVSGYAGGAKETARYEKVSQGDTGHAESVEVTYDPKTVSLGELLRVYFSVAHDPTQLNRQGPDAGAQYRSAIFVANADQDKTARDYIAQLSKAKVLSAPIVTTLEPLKAFYPAEPYHQDYLVRHPAQPYIVYNDLPKIEDLKRLFPTLYRESPALTN</sequence>
<dbReference type="Gene3D" id="3.30.1060.10">
    <property type="entry name" value="Peptide methionine sulphoxide reductase MsrA"/>
    <property type="match status" value="1"/>
</dbReference>
<feature type="chain" id="PRO_5018278582" description="Peptide methionine sulfoxide reductase MsrA" evidence="5">
    <location>
        <begin position="23"/>
        <end position="225"/>
    </location>
</feature>
<organism evidence="7 8">
    <name type="scientific">Methylocystis rosea</name>
    <dbReference type="NCBI Taxonomy" id="173366"/>
    <lineage>
        <taxon>Bacteria</taxon>
        <taxon>Pseudomonadati</taxon>
        <taxon>Pseudomonadota</taxon>
        <taxon>Alphaproteobacteria</taxon>
        <taxon>Hyphomicrobiales</taxon>
        <taxon>Methylocystaceae</taxon>
        <taxon>Methylocystis</taxon>
    </lineage>
</organism>
<evidence type="ECO:0000256" key="5">
    <source>
        <dbReference type="SAM" id="SignalP"/>
    </source>
</evidence>
<evidence type="ECO:0000256" key="4">
    <source>
        <dbReference type="HAMAP-Rule" id="MF_01401"/>
    </source>
</evidence>
<comment type="catalytic activity">
    <reaction evidence="2 4">
        <text>L-methionyl-[protein] + [thioredoxin]-disulfide + H2O = L-methionyl-(S)-S-oxide-[protein] + [thioredoxin]-dithiol</text>
        <dbReference type="Rhea" id="RHEA:14217"/>
        <dbReference type="Rhea" id="RHEA-COMP:10698"/>
        <dbReference type="Rhea" id="RHEA-COMP:10700"/>
        <dbReference type="Rhea" id="RHEA-COMP:12313"/>
        <dbReference type="Rhea" id="RHEA-COMP:12315"/>
        <dbReference type="ChEBI" id="CHEBI:15377"/>
        <dbReference type="ChEBI" id="CHEBI:16044"/>
        <dbReference type="ChEBI" id="CHEBI:29950"/>
        <dbReference type="ChEBI" id="CHEBI:44120"/>
        <dbReference type="ChEBI" id="CHEBI:50058"/>
        <dbReference type="EC" id="1.8.4.11"/>
    </reaction>
</comment>
<dbReference type="HAMAP" id="MF_01401">
    <property type="entry name" value="MsrA"/>
    <property type="match status" value="1"/>
</dbReference>
<dbReference type="NCBIfam" id="TIGR00401">
    <property type="entry name" value="msrA"/>
    <property type="match status" value="1"/>
</dbReference>
<dbReference type="KEGG" id="mros:EHO51_13710"/>
<dbReference type="AlphaFoldDB" id="A0A3G8M8P7"/>
<comment type="similarity">
    <text evidence="4">Belongs to the MsrA Met sulfoxide reductase family.</text>
</comment>
<dbReference type="GO" id="GO:0033744">
    <property type="term" value="F:L-methionine:thioredoxin-disulfide S-oxidoreductase activity"/>
    <property type="evidence" value="ECO:0007669"/>
    <property type="project" value="RHEA"/>
</dbReference>
<name>A0A3G8M8P7_9HYPH</name>
<dbReference type="SUPFAM" id="SSF55068">
    <property type="entry name" value="Peptide methionine sulfoxide reductase"/>
    <property type="match status" value="1"/>
</dbReference>
<dbReference type="PANTHER" id="PTHR43774">
    <property type="entry name" value="PEPTIDE METHIONINE SULFOXIDE REDUCTASE"/>
    <property type="match status" value="1"/>
</dbReference>
<keyword evidence="1 4" id="KW-0560">Oxidoreductase</keyword>
<gene>
    <name evidence="4 7" type="primary">msrA</name>
    <name evidence="7" type="ORF">EHO51_13710</name>
</gene>
<feature type="signal peptide" evidence="5">
    <location>
        <begin position="1"/>
        <end position="22"/>
    </location>
</feature>
<dbReference type="InterPro" id="IPR002569">
    <property type="entry name" value="Met_Sox_Rdtase_MsrA_dom"/>
</dbReference>
<dbReference type="EMBL" id="CP034086">
    <property type="protein sequence ID" value="AZG77695.1"/>
    <property type="molecule type" value="Genomic_DNA"/>
</dbReference>
<feature type="active site" evidence="4">
    <location>
        <position position="52"/>
    </location>
</feature>
<evidence type="ECO:0000256" key="1">
    <source>
        <dbReference type="ARBA" id="ARBA00023002"/>
    </source>
</evidence>
<evidence type="ECO:0000256" key="2">
    <source>
        <dbReference type="ARBA" id="ARBA00047806"/>
    </source>
</evidence>
<proteinExistence type="inferred from homology"/>
<dbReference type="EC" id="1.8.4.11" evidence="4"/>
<protein>
    <recommendedName>
        <fullName evidence="4">Peptide methionine sulfoxide reductase MsrA</fullName>
        <shortName evidence="4">Protein-methionine-S-oxide reductase</shortName>
        <ecNumber evidence="4">1.8.4.11</ecNumber>
    </recommendedName>
    <alternativeName>
        <fullName evidence="4">Peptide-methionine (S)-S-oxide reductase</fullName>
        <shortName evidence="4">Peptide Met(O) reductase</shortName>
    </alternativeName>
</protein>